<organism evidence="2 3">
    <name type="scientific">Streptomyces prasinosporus</name>
    <dbReference type="NCBI Taxonomy" id="68256"/>
    <lineage>
        <taxon>Bacteria</taxon>
        <taxon>Bacillati</taxon>
        <taxon>Actinomycetota</taxon>
        <taxon>Actinomycetes</taxon>
        <taxon>Kitasatosporales</taxon>
        <taxon>Streptomycetaceae</taxon>
        <taxon>Streptomyces</taxon>
        <taxon>Streptomyces albogriseolus group</taxon>
    </lineage>
</organism>
<sequence>MGVGGFSRTCLKCRNFITVDQDGRVVAHDRPLSRLLCHASGQLAVLVSVEWGPGPRRGRRVVSGGKGHRRDRRKKAEHLKPPEWMPNYQGEHPPTIGLPAKGWFGVWFPAHTMWEHERKLSSWVGSDRSFRWDGREGCWTVAGAHFPRVSRELLRRYPSLLIGREYNPREKCNSSCRNARGFLCTCSCRARNHGHGKWRSGWRTLGEFHGRRAGRPWHWTAVTVAG</sequence>
<feature type="region of interest" description="Disordered" evidence="1">
    <location>
        <begin position="57"/>
        <end position="89"/>
    </location>
</feature>
<comment type="caution">
    <text evidence="2">The sequence shown here is derived from an EMBL/GenBank/DDBJ whole genome shotgun (WGS) entry which is preliminary data.</text>
</comment>
<proteinExistence type="predicted"/>
<reference evidence="3" key="1">
    <citation type="journal article" date="2019" name="Int. J. Syst. Evol. Microbiol.">
        <title>The Global Catalogue of Microorganisms (GCM) 10K type strain sequencing project: providing services to taxonomists for standard genome sequencing and annotation.</title>
        <authorList>
            <consortium name="The Broad Institute Genomics Platform"/>
            <consortium name="The Broad Institute Genome Sequencing Center for Infectious Disease"/>
            <person name="Wu L."/>
            <person name="Ma J."/>
        </authorList>
    </citation>
    <scope>NUCLEOTIDE SEQUENCE [LARGE SCALE GENOMIC DNA]</scope>
    <source>
        <strain evidence="3">JCM 4816</strain>
    </source>
</reference>
<protein>
    <submittedName>
        <fullName evidence="2">Uncharacterized protein</fullName>
    </submittedName>
</protein>
<dbReference type="Proteomes" id="UP001501455">
    <property type="component" value="Unassembled WGS sequence"/>
</dbReference>
<feature type="compositionally biased region" description="Basic residues" evidence="1">
    <location>
        <begin position="57"/>
        <end position="77"/>
    </location>
</feature>
<name>A0ABP6TN06_9ACTN</name>
<dbReference type="EMBL" id="BAAAXF010000021">
    <property type="protein sequence ID" value="GAA3495883.1"/>
    <property type="molecule type" value="Genomic_DNA"/>
</dbReference>
<evidence type="ECO:0000313" key="2">
    <source>
        <dbReference type="EMBL" id="GAA3495883.1"/>
    </source>
</evidence>
<gene>
    <name evidence="2" type="ORF">GCM10019016_029840</name>
</gene>
<evidence type="ECO:0000256" key="1">
    <source>
        <dbReference type="SAM" id="MobiDB-lite"/>
    </source>
</evidence>
<accession>A0ABP6TN06</accession>
<evidence type="ECO:0000313" key="3">
    <source>
        <dbReference type="Proteomes" id="UP001501455"/>
    </source>
</evidence>
<keyword evidence="3" id="KW-1185">Reference proteome</keyword>